<keyword evidence="3" id="KW-1185">Reference proteome</keyword>
<proteinExistence type="predicted"/>
<reference evidence="2 3" key="1">
    <citation type="journal article" date="2018" name="IMA Fungus">
        <title>IMA Genome-F 9: Draft genome sequence of Annulohypoxylon stygium, Aspergillus mulundensis, Berkeleyomyces basicola (syn. Thielaviopsis basicola), Ceratocystis smalleyi, two Cercospora beticola strains, Coleophoma cylindrospora, Fusarium fracticaudum, Phialophora cf. hyalina, and Morchella septimelata.</title>
        <authorList>
            <person name="Wingfield B.D."/>
            <person name="Bills G.F."/>
            <person name="Dong Y."/>
            <person name="Huang W."/>
            <person name="Nel W.J."/>
            <person name="Swalarsk-Parry B.S."/>
            <person name="Vaghefi N."/>
            <person name="Wilken P.M."/>
            <person name="An Z."/>
            <person name="de Beer Z.W."/>
            <person name="De Vos L."/>
            <person name="Chen L."/>
            <person name="Duong T.A."/>
            <person name="Gao Y."/>
            <person name="Hammerbacher A."/>
            <person name="Kikkert J.R."/>
            <person name="Li Y."/>
            <person name="Li H."/>
            <person name="Li K."/>
            <person name="Li Q."/>
            <person name="Liu X."/>
            <person name="Ma X."/>
            <person name="Naidoo K."/>
            <person name="Pethybridge S.J."/>
            <person name="Sun J."/>
            <person name="Steenkamp E.T."/>
            <person name="van der Nest M.A."/>
            <person name="van Wyk S."/>
            <person name="Wingfield M.J."/>
            <person name="Xiong C."/>
            <person name="Yue Q."/>
            <person name="Zhang X."/>
        </authorList>
    </citation>
    <scope>NUCLEOTIDE SEQUENCE [LARGE SCALE GENOMIC DNA]</scope>
    <source>
        <strain evidence="2 3">BP6252</strain>
    </source>
</reference>
<dbReference type="AlphaFoldDB" id="A0A3D8S192"/>
<evidence type="ECO:0008006" key="4">
    <source>
        <dbReference type="Google" id="ProtNLM"/>
    </source>
</evidence>
<feature type="signal peptide" evidence="1">
    <location>
        <begin position="1"/>
        <end position="18"/>
    </location>
</feature>
<dbReference type="InterPro" id="IPR053143">
    <property type="entry name" value="Arylsulfate_ST"/>
</dbReference>
<dbReference type="OrthoDB" id="5427350at2759"/>
<name>A0A3D8S192_9HELO</name>
<comment type="caution">
    <text evidence="2">The sequence shown here is derived from an EMBL/GenBank/DDBJ whole genome shotgun (WGS) entry which is preliminary data.</text>
</comment>
<keyword evidence="1" id="KW-0732">Signal</keyword>
<dbReference type="InterPro" id="IPR011047">
    <property type="entry name" value="Quinoprotein_ADH-like_sf"/>
</dbReference>
<accession>A0A3D8S192</accession>
<sequence length="571" mass="63567">MRASSFFIFLSTVARVLGDVEPFFNDDAFDKGEYGPYPSQSYHSSKIVSPRLNVLKHDRECSPLYTMITPRGNHVRDPMAMIMDADGHLVWGKGGYGQVYNLQVQQYKGKPYLTFWAGDDTVGGHGAGYYHMLDSTYKEVYRLKAAGGLGGDLHEFRITEKGTALLSVYEVDKGDLSSLGGSSNGKIWDCLVQEIDIETGALLFEWHAAKHFAAASSPKQIGGDGGASVFGKPYDYYHMNSIDKDPKGNYLVSSRYMKSVTYIDGKTGNVIWVLGGDQNSFTDLSGGAATNFAYQHDATWQDNYTTITLFDNAAAEGQPSVHDYSRGLRIRLDQQAMTAELVTEYLNPTRVRAISQGSLQVVENGNVFLGYGNSGAFTEFAENGTVLCDTHMGPQAWFGGGDIQSYRAFKYDWHGYPTTKPDSKIVYGEGLTYFVSWNGATEVKRWILQGAVDPEVKDDQWAYVNDTAKTGFETSMELHEDCPRYIRCLALDSKNKVLSVTEIFDTEQEKIWDLPPVQVEDNDTVLLKFLIVFAGVTGVVVGLREAVTSKRKLRLINWTPQWIGHPNYQPV</sequence>
<dbReference type="Proteomes" id="UP000256645">
    <property type="component" value="Unassembled WGS sequence"/>
</dbReference>
<dbReference type="Pfam" id="PF14269">
    <property type="entry name" value="Arylsulfotran_2"/>
    <property type="match status" value="1"/>
</dbReference>
<protein>
    <recommendedName>
        <fullName evidence="4">ASST-domain-containing protein</fullName>
    </recommendedName>
</protein>
<dbReference type="STRING" id="1849047.A0A3D8S192"/>
<evidence type="ECO:0000313" key="2">
    <source>
        <dbReference type="EMBL" id="RDW79851.1"/>
    </source>
</evidence>
<dbReference type="PANTHER" id="PTHR35340:SF5">
    <property type="entry name" value="ASST-DOMAIN-CONTAINING PROTEIN"/>
    <property type="match status" value="1"/>
</dbReference>
<feature type="chain" id="PRO_5017695254" description="ASST-domain-containing protein" evidence="1">
    <location>
        <begin position="19"/>
        <end position="571"/>
    </location>
</feature>
<evidence type="ECO:0000256" key="1">
    <source>
        <dbReference type="SAM" id="SignalP"/>
    </source>
</evidence>
<evidence type="ECO:0000313" key="3">
    <source>
        <dbReference type="Proteomes" id="UP000256645"/>
    </source>
</evidence>
<gene>
    <name evidence="2" type="ORF">BP6252_04489</name>
</gene>
<dbReference type="InterPro" id="IPR039535">
    <property type="entry name" value="ASST-like"/>
</dbReference>
<organism evidence="2 3">
    <name type="scientific">Coleophoma cylindrospora</name>
    <dbReference type="NCBI Taxonomy" id="1849047"/>
    <lineage>
        <taxon>Eukaryota</taxon>
        <taxon>Fungi</taxon>
        <taxon>Dikarya</taxon>
        <taxon>Ascomycota</taxon>
        <taxon>Pezizomycotina</taxon>
        <taxon>Leotiomycetes</taxon>
        <taxon>Helotiales</taxon>
        <taxon>Dermateaceae</taxon>
        <taxon>Coleophoma</taxon>
    </lineage>
</organism>
<dbReference type="PANTHER" id="PTHR35340">
    <property type="entry name" value="PQQ ENZYME REPEAT PROTEIN-RELATED"/>
    <property type="match status" value="1"/>
</dbReference>
<dbReference type="SUPFAM" id="SSF50998">
    <property type="entry name" value="Quinoprotein alcohol dehydrogenase-like"/>
    <property type="match status" value="1"/>
</dbReference>
<dbReference type="EMBL" id="PDLM01000004">
    <property type="protein sequence ID" value="RDW79851.1"/>
    <property type="molecule type" value="Genomic_DNA"/>
</dbReference>